<name>A0A0A9A6L8_ARUDO</name>
<reference evidence="2" key="1">
    <citation type="submission" date="2014-09" db="EMBL/GenBank/DDBJ databases">
        <authorList>
            <person name="Magalhaes I.L.F."/>
            <person name="Oliveira U."/>
            <person name="Santos F.R."/>
            <person name="Vidigal T.H.D.A."/>
            <person name="Brescovit A.D."/>
            <person name="Santos A.J."/>
        </authorList>
    </citation>
    <scope>NUCLEOTIDE SEQUENCE</scope>
    <source>
        <tissue evidence="2">Shoot tissue taken approximately 20 cm above the soil surface</tissue>
    </source>
</reference>
<protein>
    <submittedName>
        <fullName evidence="2">Uncharacterized protein</fullName>
    </submittedName>
</protein>
<feature type="compositionally biased region" description="Polar residues" evidence="1">
    <location>
        <begin position="1"/>
        <end position="29"/>
    </location>
</feature>
<dbReference type="EMBL" id="GBRH01255223">
    <property type="protein sequence ID" value="JAD42672.1"/>
    <property type="molecule type" value="Transcribed_RNA"/>
</dbReference>
<evidence type="ECO:0000313" key="2">
    <source>
        <dbReference type="EMBL" id="JAD42672.1"/>
    </source>
</evidence>
<feature type="region of interest" description="Disordered" evidence="1">
    <location>
        <begin position="1"/>
        <end position="120"/>
    </location>
</feature>
<accession>A0A0A9A6L8</accession>
<evidence type="ECO:0000256" key="1">
    <source>
        <dbReference type="SAM" id="MobiDB-lite"/>
    </source>
</evidence>
<sequence>MRSLSTSRSKNLLHTSNKLSRGNPSNWSQFVEIRETETRHPGRSPAPTMADSESQSLPSPPWLPFLRPTSATVPAKQPAPPRGTSAGNRAAAAAAMDERSRLLPPPPESREEREGGVRGDGCGDAAGCFFFLPLGGMAAASGELQ</sequence>
<organism evidence="2">
    <name type="scientific">Arundo donax</name>
    <name type="common">Giant reed</name>
    <name type="synonym">Donax arundinaceus</name>
    <dbReference type="NCBI Taxonomy" id="35708"/>
    <lineage>
        <taxon>Eukaryota</taxon>
        <taxon>Viridiplantae</taxon>
        <taxon>Streptophyta</taxon>
        <taxon>Embryophyta</taxon>
        <taxon>Tracheophyta</taxon>
        <taxon>Spermatophyta</taxon>
        <taxon>Magnoliopsida</taxon>
        <taxon>Liliopsida</taxon>
        <taxon>Poales</taxon>
        <taxon>Poaceae</taxon>
        <taxon>PACMAD clade</taxon>
        <taxon>Arundinoideae</taxon>
        <taxon>Arundineae</taxon>
        <taxon>Arundo</taxon>
    </lineage>
</organism>
<feature type="compositionally biased region" description="Basic and acidic residues" evidence="1">
    <location>
        <begin position="108"/>
        <end position="117"/>
    </location>
</feature>
<proteinExistence type="predicted"/>
<reference evidence="2" key="2">
    <citation type="journal article" date="2015" name="Data Brief">
        <title>Shoot transcriptome of the giant reed, Arundo donax.</title>
        <authorList>
            <person name="Barrero R.A."/>
            <person name="Guerrero F.D."/>
            <person name="Moolhuijzen P."/>
            <person name="Goolsby J.A."/>
            <person name="Tidwell J."/>
            <person name="Bellgard S.E."/>
            <person name="Bellgard M.I."/>
        </authorList>
    </citation>
    <scope>NUCLEOTIDE SEQUENCE</scope>
    <source>
        <tissue evidence="2">Shoot tissue taken approximately 20 cm above the soil surface</tissue>
    </source>
</reference>
<dbReference type="AlphaFoldDB" id="A0A0A9A6L8"/>